<accession>A0ABQ3IY16</accession>
<evidence type="ECO:0000313" key="2">
    <source>
        <dbReference type="EMBL" id="GHE98183.1"/>
    </source>
</evidence>
<proteinExistence type="predicted"/>
<gene>
    <name evidence="2" type="ORF">GCM10011501_29640</name>
</gene>
<sequence>MLNCSVKQKFETYPKDIAISLHTIRDLILRVAAQEGISDLIETLKWGEPSYTSKIGSSIRFDWKAKSPEQYYVYFNCKTTLIETFKEVYGNIFIYEGNRALVFNRGQALPVNELSHCISLSLRYKKIKHLPLLGL</sequence>
<comment type="caution">
    <text evidence="2">The sequence shown here is derived from an EMBL/GenBank/DDBJ whole genome shotgun (WGS) entry which is preliminary data.</text>
</comment>
<reference evidence="3" key="1">
    <citation type="journal article" date="2019" name="Int. J. Syst. Evol. Microbiol.">
        <title>The Global Catalogue of Microorganisms (GCM) 10K type strain sequencing project: providing services to taxonomists for standard genome sequencing and annotation.</title>
        <authorList>
            <consortium name="The Broad Institute Genomics Platform"/>
            <consortium name="The Broad Institute Genome Sequencing Center for Infectious Disease"/>
            <person name="Wu L."/>
            <person name="Ma J."/>
        </authorList>
    </citation>
    <scope>NUCLEOTIDE SEQUENCE [LARGE SCALE GENOMIC DNA]</scope>
    <source>
        <strain evidence="3">CGMCC 1.15922</strain>
    </source>
</reference>
<dbReference type="Proteomes" id="UP000626370">
    <property type="component" value="Unassembled WGS sequence"/>
</dbReference>
<name>A0ABQ3IY16_9GAMM</name>
<dbReference type="RefSeq" id="WP_189379035.1">
    <property type="nucleotide sequence ID" value="NZ_BNAH01000013.1"/>
</dbReference>
<dbReference type="EMBL" id="BNAH01000013">
    <property type="protein sequence ID" value="GHE98183.1"/>
    <property type="molecule type" value="Genomic_DNA"/>
</dbReference>
<keyword evidence="3" id="KW-1185">Reference proteome</keyword>
<protein>
    <recommendedName>
        <fullName evidence="1">YdhG-like domain-containing protein</fullName>
    </recommendedName>
</protein>
<dbReference type="SUPFAM" id="SSF159888">
    <property type="entry name" value="YdhG-like"/>
    <property type="match status" value="1"/>
</dbReference>
<evidence type="ECO:0000313" key="3">
    <source>
        <dbReference type="Proteomes" id="UP000626370"/>
    </source>
</evidence>
<dbReference type="InterPro" id="IPR014922">
    <property type="entry name" value="YdhG-like"/>
</dbReference>
<feature type="domain" description="YdhG-like" evidence="1">
    <location>
        <begin position="21"/>
        <end position="119"/>
    </location>
</feature>
<dbReference type="Pfam" id="PF08818">
    <property type="entry name" value="DUF1801"/>
    <property type="match status" value="1"/>
</dbReference>
<evidence type="ECO:0000259" key="1">
    <source>
        <dbReference type="Pfam" id="PF08818"/>
    </source>
</evidence>
<organism evidence="2 3">
    <name type="scientific">Thalassotalea profundi</name>
    <dbReference type="NCBI Taxonomy" id="2036687"/>
    <lineage>
        <taxon>Bacteria</taxon>
        <taxon>Pseudomonadati</taxon>
        <taxon>Pseudomonadota</taxon>
        <taxon>Gammaproteobacteria</taxon>
        <taxon>Alteromonadales</taxon>
        <taxon>Colwelliaceae</taxon>
        <taxon>Thalassotalea</taxon>
    </lineage>
</organism>